<reference evidence="3" key="1">
    <citation type="submission" date="2023-07" db="EMBL/GenBank/DDBJ databases">
        <authorList>
            <consortium name="AG Swart"/>
            <person name="Singh M."/>
            <person name="Singh A."/>
            <person name="Seah K."/>
            <person name="Emmerich C."/>
        </authorList>
    </citation>
    <scope>NUCLEOTIDE SEQUENCE</scope>
    <source>
        <strain evidence="3">DP1</strain>
    </source>
</reference>
<feature type="compositionally biased region" description="Polar residues" evidence="1">
    <location>
        <begin position="366"/>
        <end position="387"/>
    </location>
</feature>
<feature type="compositionally biased region" description="Polar residues" evidence="1">
    <location>
        <begin position="395"/>
        <end position="408"/>
    </location>
</feature>
<keyword evidence="2" id="KW-0472">Membrane</keyword>
<protein>
    <submittedName>
        <fullName evidence="3">Uncharacterized protein</fullName>
    </submittedName>
</protein>
<gene>
    <name evidence="3" type="ORF">ECRASSUSDP1_LOCUS12334</name>
</gene>
<feature type="transmembrane region" description="Helical" evidence="2">
    <location>
        <begin position="21"/>
        <end position="43"/>
    </location>
</feature>
<keyword evidence="4" id="KW-1185">Reference proteome</keyword>
<keyword evidence="2" id="KW-0812">Transmembrane</keyword>
<evidence type="ECO:0000313" key="4">
    <source>
        <dbReference type="Proteomes" id="UP001295684"/>
    </source>
</evidence>
<organism evidence="3 4">
    <name type="scientific">Euplotes crassus</name>
    <dbReference type="NCBI Taxonomy" id="5936"/>
    <lineage>
        <taxon>Eukaryota</taxon>
        <taxon>Sar</taxon>
        <taxon>Alveolata</taxon>
        <taxon>Ciliophora</taxon>
        <taxon>Intramacronucleata</taxon>
        <taxon>Spirotrichea</taxon>
        <taxon>Hypotrichia</taxon>
        <taxon>Euplotida</taxon>
        <taxon>Euplotidae</taxon>
        <taxon>Moneuplotes</taxon>
    </lineage>
</organism>
<evidence type="ECO:0000256" key="2">
    <source>
        <dbReference type="SAM" id="Phobius"/>
    </source>
</evidence>
<feature type="transmembrane region" description="Helical" evidence="2">
    <location>
        <begin position="309"/>
        <end position="327"/>
    </location>
</feature>
<feature type="region of interest" description="Disordered" evidence="1">
    <location>
        <begin position="366"/>
        <end position="408"/>
    </location>
</feature>
<sequence length="408" mass="46512">MGIIFSIKMGKFRMRGGDVRVKRVVGCFLLTAGLVIVCMVVIVCSLETLCEDGNKRNLQVIKHEKQGKSFKKGKEELVIKVSNDQYGNIIKMTRGNNSPILTPVSHQNNGLDNPQVQERIAQEVGKILKQNNVIFQQDISVRFIEKLTDIDTKLPTQEKTVCDDEHVLLFIKGHYYNSHEIPFNQRIECDLEETERKLVSETSSHISRTLFVFFFIPIFFLICCYLLSEEGDIYEREIIRIYSNYQNSQKAVKRFRKERYKSTPPLIQPDSLIQTLMKEGDTETSSVIKDIITRYRANIMQDINDAQSLLVIITLKVFYLITGVHLVRDPANNSFLKNDNSIFKELTSKLPYTAQNQTLHNLSSKMSQNSDHLYSTDEASSSGTSFIESLPPLAPSSTKPPTKKLGNT</sequence>
<comment type="caution">
    <text evidence="3">The sequence shown here is derived from an EMBL/GenBank/DDBJ whole genome shotgun (WGS) entry which is preliminary data.</text>
</comment>
<dbReference type="EMBL" id="CAMPGE010012233">
    <property type="protein sequence ID" value="CAI2371014.1"/>
    <property type="molecule type" value="Genomic_DNA"/>
</dbReference>
<feature type="transmembrane region" description="Helical" evidence="2">
    <location>
        <begin position="210"/>
        <end position="228"/>
    </location>
</feature>
<name>A0AAD1USY7_EUPCR</name>
<proteinExistence type="predicted"/>
<evidence type="ECO:0000256" key="1">
    <source>
        <dbReference type="SAM" id="MobiDB-lite"/>
    </source>
</evidence>
<accession>A0AAD1USY7</accession>
<keyword evidence="2" id="KW-1133">Transmembrane helix</keyword>
<evidence type="ECO:0000313" key="3">
    <source>
        <dbReference type="EMBL" id="CAI2371014.1"/>
    </source>
</evidence>
<dbReference type="Proteomes" id="UP001295684">
    <property type="component" value="Unassembled WGS sequence"/>
</dbReference>
<dbReference type="AlphaFoldDB" id="A0AAD1USY7"/>